<name>A0ABW5PX04_9BACI</name>
<feature type="transmembrane region" description="Helical" evidence="1">
    <location>
        <begin position="32"/>
        <end position="52"/>
    </location>
</feature>
<keyword evidence="1" id="KW-0812">Transmembrane</keyword>
<keyword evidence="1" id="KW-1133">Transmembrane helix</keyword>
<sequence length="58" mass="6348">MQKKLKMMSFVVMFFGIMLLLSLLGYTIIPNAISIVAIFVLSTVLAGMGTVYQSSNSK</sequence>
<gene>
    <name evidence="2" type="ORF">ACFSUN_03345</name>
</gene>
<evidence type="ECO:0000313" key="2">
    <source>
        <dbReference type="EMBL" id="MFD2627829.1"/>
    </source>
</evidence>
<evidence type="ECO:0000313" key="3">
    <source>
        <dbReference type="Proteomes" id="UP001597451"/>
    </source>
</evidence>
<evidence type="ECO:0000256" key="1">
    <source>
        <dbReference type="SAM" id="Phobius"/>
    </source>
</evidence>
<protein>
    <recommendedName>
        <fullName evidence="4">DUF5325 family protein</fullName>
    </recommendedName>
</protein>
<feature type="transmembrane region" description="Helical" evidence="1">
    <location>
        <begin position="7"/>
        <end position="26"/>
    </location>
</feature>
<evidence type="ECO:0008006" key="4">
    <source>
        <dbReference type="Google" id="ProtNLM"/>
    </source>
</evidence>
<dbReference type="EMBL" id="JBHUMX010000006">
    <property type="protein sequence ID" value="MFD2627829.1"/>
    <property type="molecule type" value="Genomic_DNA"/>
</dbReference>
<keyword evidence="1" id="KW-0472">Membrane</keyword>
<reference evidence="3" key="1">
    <citation type="journal article" date="2019" name="Int. J. Syst. Evol. Microbiol.">
        <title>The Global Catalogue of Microorganisms (GCM) 10K type strain sequencing project: providing services to taxonomists for standard genome sequencing and annotation.</title>
        <authorList>
            <consortium name="The Broad Institute Genomics Platform"/>
            <consortium name="The Broad Institute Genome Sequencing Center for Infectious Disease"/>
            <person name="Wu L."/>
            <person name="Ma J."/>
        </authorList>
    </citation>
    <scope>NUCLEOTIDE SEQUENCE [LARGE SCALE GENOMIC DNA]</scope>
    <source>
        <strain evidence="3">TISTR 1858</strain>
    </source>
</reference>
<proteinExistence type="predicted"/>
<accession>A0ABW5PX04</accession>
<dbReference type="RefSeq" id="WP_379560488.1">
    <property type="nucleotide sequence ID" value="NZ_JBHUMX010000006.1"/>
</dbReference>
<dbReference type="Proteomes" id="UP001597451">
    <property type="component" value="Unassembled WGS sequence"/>
</dbReference>
<comment type="caution">
    <text evidence="2">The sequence shown here is derived from an EMBL/GenBank/DDBJ whole genome shotgun (WGS) entry which is preliminary data.</text>
</comment>
<organism evidence="2 3">
    <name type="scientific">Oceanobacillus kapialis</name>
    <dbReference type="NCBI Taxonomy" id="481353"/>
    <lineage>
        <taxon>Bacteria</taxon>
        <taxon>Bacillati</taxon>
        <taxon>Bacillota</taxon>
        <taxon>Bacilli</taxon>
        <taxon>Bacillales</taxon>
        <taxon>Bacillaceae</taxon>
        <taxon>Oceanobacillus</taxon>
    </lineage>
</organism>
<keyword evidence="3" id="KW-1185">Reference proteome</keyword>